<dbReference type="Proteomes" id="UP000436006">
    <property type="component" value="Unassembled WGS sequence"/>
</dbReference>
<accession>A0A7K1SJB5</accession>
<dbReference type="Pfam" id="PF00072">
    <property type="entry name" value="Response_reg"/>
    <property type="match status" value="1"/>
</dbReference>
<dbReference type="SUPFAM" id="SSF52172">
    <property type="entry name" value="CheY-like"/>
    <property type="match status" value="1"/>
</dbReference>
<dbReference type="InterPro" id="IPR046947">
    <property type="entry name" value="LytR-like"/>
</dbReference>
<proteinExistence type="predicted"/>
<keyword evidence="5" id="KW-1185">Reference proteome</keyword>
<dbReference type="SMART" id="SM00850">
    <property type="entry name" value="LytTR"/>
    <property type="match status" value="1"/>
</dbReference>
<evidence type="ECO:0000259" key="2">
    <source>
        <dbReference type="PROSITE" id="PS50110"/>
    </source>
</evidence>
<reference evidence="4 5" key="1">
    <citation type="submission" date="2019-12" db="EMBL/GenBank/DDBJ databases">
        <title>Spirosoma sp. HMF4905 genome sequencing and assembly.</title>
        <authorList>
            <person name="Kang H."/>
            <person name="Cha I."/>
            <person name="Kim H."/>
            <person name="Joh K."/>
        </authorList>
    </citation>
    <scope>NUCLEOTIDE SEQUENCE [LARGE SCALE GENOMIC DNA]</scope>
    <source>
        <strain evidence="4 5">HMF4905</strain>
    </source>
</reference>
<keyword evidence="1" id="KW-0597">Phosphoprotein</keyword>
<sequence>MNILLVEDEDIAAKKLTKTLAAVEPDATVVAVTTSVRETVAWLQAHQAAGQPDTPDLILMDIELSDGQSFRIFEQTGVKPPVIFTTSYDEYAIRAFKVNSVDYLLKPVQKDELRAALDKFGRQQGSRSEVSVNNLLDELRKQLAPKDYRKRFLVQYAAKLLSVDTHQIAYFFTDNRMNQIRTFDGRKMLVDYSMDELEQMLDPAQFFRVGRSFLVSATSVDQIQTYFGNRLALKLKPDSDKDVVVSREKLTSFKEWMGR</sequence>
<name>A0A7K1SJB5_9BACT</name>
<feature type="domain" description="HTH LytTR-type" evidence="3">
    <location>
        <begin position="152"/>
        <end position="259"/>
    </location>
</feature>
<dbReference type="GO" id="GO:0000156">
    <property type="term" value="F:phosphorelay response regulator activity"/>
    <property type="evidence" value="ECO:0007669"/>
    <property type="project" value="InterPro"/>
</dbReference>
<dbReference type="EMBL" id="WPIN01000013">
    <property type="protein sequence ID" value="MVM33853.1"/>
    <property type="molecule type" value="Genomic_DNA"/>
</dbReference>
<organism evidence="4 5">
    <name type="scientific">Spirosoma arboris</name>
    <dbReference type="NCBI Taxonomy" id="2682092"/>
    <lineage>
        <taxon>Bacteria</taxon>
        <taxon>Pseudomonadati</taxon>
        <taxon>Bacteroidota</taxon>
        <taxon>Cytophagia</taxon>
        <taxon>Cytophagales</taxon>
        <taxon>Cytophagaceae</taxon>
        <taxon>Spirosoma</taxon>
    </lineage>
</organism>
<protein>
    <submittedName>
        <fullName evidence="4">Response regulator</fullName>
    </submittedName>
</protein>
<evidence type="ECO:0000259" key="3">
    <source>
        <dbReference type="PROSITE" id="PS50930"/>
    </source>
</evidence>
<dbReference type="AlphaFoldDB" id="A0A7K1SJB5"/>
<dbReference type="GO" id="GO:0003677">
    <property type="term" value="F:DNA binding"/>
    <property type="evidence" value="ECO:0007669"/>
    <property type="project" value="InterPro"/>
</dbReference>
<feature type="modified residue" description="4-aspartylphosphate" evidence="1">
    <location>
        <position position="61"/>
    </location>
</feature>
<dbReference type="PANTHER" id="PTHR37299">
    <property type="entry name" value="TRANSCRIPTIONAL REGULATOR-RELATED"/>
    <property type="match status" value="1"/>
</dbReference>
<dbReference type="PROSITE" id="PS50930">
    <property type="entry name" value="HTH_LYTTR"/>
    <property type="match status" value="1"/>
</dbReference>
<evidence type="ECO:0000313" key="5">
    <source>
        <dbReference type="Proteomes" id="UP000436006"/>
    </source>
</evidence>
<evidence type="ECO:0000256" key="1">
    <source>
        <dbReference type="PROSITE-ProRule" id="PRU00169"/>
    </source>
</evidence>
<dbReference type="PROSITE" id="PS50110">
    <property type="entry name" value="RESPONSE_REGULATORY"/>
    <property type="match status" value="1"/>
</dbReference>
<dbReference type="InterPro" id="IPR001789">
    <property type="entry name" value="Sig_transdc_resp-reg_receiver"/>
</dbReference>
<evidence type="ECO:0000313" key="4">
    <source>
        <dbReference type="EMBL" id="MVM33853.1"/>
    </source>
</evidence>
<dbReference type="Pfam" id="PF04397">
    <property type="entry name" value="LytTR"/>
    <property type="match status" value="1"/>
</dbReference>
<dbReference type="RefSeq" id="WP_157588570.1">
    <property type="nucleotide sequence ID" value="NZ_WPIN01000013.1"/>
</dbReference>
<comment type="caution">
    <text evidence="4">The sequence shown here is derived from an EMBL/GenBank/DDBJ whole genome shotgun (WGS) entry which is preliminary data.</text>
</comment>
<dbReference type="Gene3D" id="3.40.50.2300">
    <property type="match status" value="1"/>
</dbReference>
<feature type="domain" description="Response regulatory" evidence="2">
    <location>
        <begin position="2"/>
        <end position="121"/>
    </location>
</feature>
<dbReference type="InterPro" id="IPR007492">
    <property type="entry name" value="LytTR_DNA-bd_dom"/>
</dbReference>
<dbReference type="InterPro" id="IPR011006">
    <property type="entry name" value="CheY-like_superfamily"/>
</dbReference>
<dbReference type="Gene3D" id="2.40.50.1020">
    <property type="entry name" value="LytTr DNA-binding domain"/>
    <property type="match status" value="1"/>
</dbReference>
<dbReference type="SMART" id="SM00448">
    <property type="entry name" value="REC"/>
    <property type="match status" value="1"/>
</dbReference>
<gene>
    <name evidence="4" type="ORF">GO755_27705</name>
</gene>
<dbReference type="PANTHER" id="PTHR37299:SF1">
    <property type="entry name" value="STAGE 0 SPORULATION PROTEIN A HOMOLOG"/>
    <property type="match status" value="1"/>
</dbReference>